<accession>A0A183GJ54</accession>
<organism evidence="2 3">
    <name type="scientific">Heligmosomoides polygyrus</name>
    <name type="common">Parasitic roundworm</name>
    <dbReference type="NCBI Taxonomy" id="6339"/>
    <lineage>
        <taxon>Eukaryota</taxon>
        <taxon>Metazoa</taxon>
        <taxon>Ecdysozoa</taxon>
        <taxon>Nematoda</taxon>
        <taxon>Chromadorea</taxon>
        <taxon>Rhabditida</taxon>
        <taxon>Rhabditina</taxon>
        <taxon>Rhabditomorpha</taxon>
        <taxon>Strongyloidea</taxon>
        <taxon>Heligmosomidae</taxon>
        <taxon>Heligmosomoides</taxon>
    </lineage>
</organism>
<dbReference type="EMBL" id="UZAH01034258">
    <property type="protein sequence ID" value="VDP34196.1"/>
    <property type="molecule type" value="Genomic_DNA"/>
</dbReference>
<protein>
    <submittedName>
        <fullName evidence="1 3">Uncharacterized protein</fullName>
    </submittedName>
</protein>
<dbReference type="Proteomes" id="UP000050761">
    <property type="component" value="Unassembled WGS sequence"/>
</dbReference>
<evidence type="ECO:0000313" key="1">
    <source>
        <dbReference type="EMBL" id="VDP34196.1"/>
    </source>
</evidence>
<proteinExistence type="predicted"/>
<reference evidence="1 2" key="1">
    <citation type="submission" date="2018-11" db="EMBL/GenBank/DDBJ databases">
        <authorList>
            <consortium name="Pathogen Informatics"/>
        </authorList>
    </citation>
    <scope>NUCLEOTIDE SEQUENCE [LARGE SCALE GENOMIC DNA]</scope>
</reference>
<evidence type="ECO:0000313" key="3">
    <source>
        <dbReference type="WBParaSite" id="HPBE_0002269401-mRNA-1"/>
    </source>
</evidence>
<name>A0A183GJ54_HELPZ</name>
<gene>
    <name evidence="1" type="ORF">HPBE_LOCUS22693</name>
</gene>
<sequence length="129" mass="14892">MTEYLTTDENESRSIKVNIIELQRTSVIKYLGLAIASDGGLNVEANSRVSAALFKWRSLTEVLCDKKIPERLKYTINNNRNINNVNYGNDLTHYDINANYINYNDNTNHNYGANFNHGIDYNYRTNLNH</sequence>
<dbReference type="WBParaSite" id="HPBE_0002269401-mRNA-1">
    <property type="protein sequence ID" value="HPBE_0002269401-mRNA-1"/>
    <property type="gene ID" value="HPBE_0002269401"/>
</dbReference>
<accession>A0A3P8GTM3</accession>
<dbReference type="AlphaFoldDB" id="A0A183GJ54"/>
<evidence type="ECO:0000313" key="2">
    <source>
        <dbReference type="Proteomes" id="UP000050761"/>
    </source>
</evidence>
<keyword evidence="2" id="KW-1185">Reference proteome</keyword>
<dbReference type="OrthoDB" id="5849210at2759"/>
<reference evidence="3" key="2">
    <citation type="submission" date="2019-09" db="UniProtKB">
        <authorList>
            <consortium name="WormBaseParasite"/>
        </authorList>
    </citation>
    <scope>IDENTIFICATION</scope>
</reference>